<evidence type="ECO:0000313" key="3">
    <source>
        <dbReference type="Proteomes" id="UP001054945"/>
    </source>
</evidence>
<organism evidence="2 3">
    <name type="scientific">Caerostris extrusa</name>
    <name type="common">Bark spider</name>
    <name type="synonym">Caerostris bankana</name>
    <dbReference type="NCBI Taxonomy" id="172846"/>
    <lineage>
        <taxon>Eukaryota</taxon>
        <taxon>Metazoa</taxon>
        <taxon>Ecdysozoa</taxon>
        <taxon>Arthropoda</taxon>
        <taxon>Chelicerata</taxon>
        <taxon>Arachnida</taxon>
        <taxon>Araneae</taxon>
        <taxon>Araneomorphae</taxon>
        <taxon>Entelegynae</taxon>
        <taxon>Araneoidea</taxon>
        <taxon>Araneidae</taxon>
        <taxon>Caerostris</taxon>
    </lineage>
</organism>
<keyword evidence="3" id="KW-1185">Reference proteome</keyword>
<dbReference type="AlphaFoldDB" id="A0AAV4Q0G8"/>
<gene>
    <name evidence="2" type="ORF">CEXT_661361</name>
</gene>
<evidence type="ECO:0000256" key="1">
    <source>
        <dbReference type="SAM" id="MobiDB-lite"/>
    </source>
</evidence>
<evidence type="ECO:0000313" key="2">
    <source>
        <dbReference type="EMBL" id="GIY02809.1"/>
    </source>
</evidence>
<feature type="region of interest" description="Disordered" evidence="1">
    <location>
        <begin position="15"/>
        <end position="42"/>
    </location>
</feature>
<sequence>MSLTQECCWEEQRDVATEADIRNEEEDTRRHQTPPAEDKSVDTTDLEILRMITFSVKGSHGDRLWKSPEPFWNHIVISGTQRAKTRANTPGKP</sequence>
<reference evidence="2 3" key="1">
    <citation type="submission" date="2021-06" db="EMBL/GenBank/DDBJ databases">
        <title>Caerostris extrusa draft genome.</title>
        <authorList>
            <person name="Kono N."/>
            <person name="Arakawa K."/>
        </authorList>
    </citation>
    <scope>NUCLEOTIDE SEQUENCE [LARGE SCALE GENOMIC DNA]</scope>
</reference>
<name>A0AAV4Q0G8_CAEEX</name>
<accession>A0AAV4Q0G8</accession>
<dbReference type="Proteomes" id="UP001054945">
    <property type="component" value="Unassembled WGS sequence"/>
</dbReference>
<comment type="caution">
    <text evidence="2">The sequence shown here is derived from an EMBL/GenBank/DDBJ whole genome shotgun (WGS) entry which is preliminary data.</text>
</comment>
<dbReference type="EMBL" id="BPLR01005504">
    <property type="protein sequence ID" value="GIY02809.1"/>
    <property type="molecule type" value="Genomic_DNA"/>
</dbReference>
<proteinExistence type="predicted"/>
<protein>
    <submittedName>
        <fullName evidence="2">Uncharacterized protein</fullName>
    </submittedName>
</protein>